<feature type="transmembrane region" description="Helical" evidence="13">
    <location>
        <begin position="174"/>
        <end position="195"/>
    </location>
</feature>
<feature type="transmembrane region" description="Helical" evidence="13">
    <location>
        <begin position="127"/>
        <end position="154"/>
    </location>
</feature>
<evidence type="ECO:0000256" key="7">
    <source>
        <dbReference type="ARBA" id="ARBA00022692"/>
    </source>
</evidence>
<name>A0A0K1ZJH7_RALSL</name>
<comment type="subcellular location">
    <subcellularLocation>
        <location evidence="1">Cell inner membrane</location>
        <topology evidence="1">Multi-pass membrane protein</topology>
    </subcellularLocation>
    <subcellularLocation>
        <location evidence="12">Membrane</location>
        <topology evidence="12">Multi-pass membrane protein</topology>
    </subcellularLocation>
</comment>
<keyword evidence="4 12" id="KW-0813">Transport</keyword>
<evidence type="ECO:0000313" key="17">
    <source>
        <dbReference type="EMBL" id="CUV24353.1"/>
    </source>
</evidence>
<dbReference type="EMBL" id="LN899821">
    <property type="protein sequence ID" value="CUV16847.1"/>
    <property type="molecule type" value="Genomic_DNA"/>
</dbReference>
<keyword evidence="7 13" id="KW-0812">Transmembrane</keyword>
<accession>A0A0K1ZJH7</accession>
<comment type="subunit">
    <text evidence="2">The accessory proteins ExbB and ExbD seem to form a complex with TonB.</text>
</comment>
<comment type="function">
    <text evidence="11">Involved in the TonB-dependent energy-dependent transport of various receptor-bound substrates. Protects ExbD from proteolytic degradation and functionally stabilizes TonB.</text>
</comment>
<proteinExistence type="inferred from homology"/>
<dbReference type="PANTHER" id="PTHR30625">
    <property type="entry name" value="PROTEIN TOLQ"/>
    <property type="match status" value="1"/>
</dbReference>
<evidence type="ECO:0000313" key="21">
    <source>
        <dbReference type="Proteomes" id="UP000262427"/>
    </source>
</evidence>
<dbReference type="PANTHER" id="PTHR30625:SF14">
    <property type="entry name" value="BIOPOLYMER TRANSPORT PROTEIN EXBB"/>
    <property type="match status" value="1"/>
</dbReference>
<dbReference type="EMBL" id="LN899825">
    <property type="protein sequence ID" value="CUV35154.1"/>
    <property type="molecule type" value="Genomic_DNA"/>
</dbReference>
<dbReference type="InterPro" id="IPR002898">
    <property type="entry name" value="MotA_ExbB_proton_chnl"/>
</dbReference>
<dbReference type="GO" id="GO:0017038">
    <property type="term" value="P:protein import"/>
    <property type="evidence" value="ECO:0007669"/>
    <property type="project" value="TreeGrafter"/>
</dbReference>
<evidence type="ECO:0000313" key="20">
    <source>
        <dbReference type="EMBL" id="CUV63863.1"/>
    </source>
</evidence>
<dbReference type="Proteomes" id="UP000262427">
    <property type="component" value="Chromosome CM"/>
</dbReference>
<keyword evidence="9 13" id="KW-1133">Transmembrane helix</keyword>
<dbReference type="EMBL" id="CP025741">
    <property type="protein sequence ID" value="AYA46303.1"/>
    <property type="molecule type" value="Genomic_DNA"/>
</dbReference>
<keyword evidence="10 13" id="KW-0472">Membrane</keyword>
<feature type="domain" description="MotA/TolQ/ExbB proton channel" evidence="14">
    <location>
        <begin position="102"/>
        <end position="206"/>
    </location>
</feature>
<keyword evidence="5" id="KW-1003">Cell membrane</keyword>
<evidence type="ECO:0000256" key="13">
    <source>
        <dbReference type="SAM" id="Phobius"/>
    </source>
</evidence>
<evidence type="ECO:0000259" key="14">
    <source>
        <dbReference type="Pfam" id="PF01618"/>
    </source>
</evidence>
<keyword evidence="6" id="KW-0997">Cell inner membrane</keyword>
<evidence type="ECO:0000256" key="11">
    <source>
        <dbReference type="ARBA" id="ARBA00024816"/>
    </source>
</evidence>
<dbReference type="EMBL" id="LN899826">
    <property type="protein sequence ID" value="CUV38611.1"/>
    <property type="molecule type" value="Genomic_DNA"/>
</dbReference>
<evidence type="ECO:0000313" key="18">
    <source>
        <dbReference type="EMBL" id="CUV35154.1"/>
    </source>
</evidence>
<evidence type="ECO:0000313" key="16">
    <source>
        <dbReference type="EMBL" id="CUV16847.1"/>
    </source>
</evidence>
<dbReference type="PATRIC" id="fig|305.107.peg.4987"/>
<evidence type="ECO:0000256" key="1">
    <source>
        <dbReference type="ARBA" id="ARBA00004429"/>
    </source>
</evidence>
<evidence type="ECO:0000256" key="4">
    <source>
        <dbReference type="ARBA" id="ARBA00022448"/>
    </source>
</evidence>
<feature type="transmembrane region" description="Helical" evidence="13">
    <location>
        <begin position="15"/>
        <end position="36"/>
    </location>
</feature>
<evidence type="ECO:0000256" key="12">
    <source>
        <dbReference type="RuleBase" id="RU004057"/>
    </source>
</evidence>
<reference evidence="15" key="2">
    <citation type="submission" date="2018-01" db="EMBL/GenBank/DDBJ databases">
        <title>Ralstonia pseudosolanacearum P824 infects blueberry.</title>
        <authorList>
            <person name="Bocsanczy A.M."/>
            <person name="Norman D.J."/>
        </authorList>
    </citation>
    <scope>NUCLEOTIDE SEQUENCE</scope>
    <source>
        <strain evidence="15">P824</strain>
    </source>
</reference>
<dbReference type="GO" id="GO:0005886">
    <property type="term" value="C:plasma membrane"/>
    <property type="evidence" value="ECO:0007669"/>
    <property type="project" value="UniProtKB-SubCell"/>
</dbReference>
<evidence type="ECO:0000256" key="9">
    <source>
        <dbReference type="ARBA" id="ARBA00022989"/>
    </source>
</evidence>
<dbReference type="InterPro" id="IPR050790">
    <property type="entry name" value="ExbB/TolQ_transport"/>
</dbReference>
<evidence type="ECO:0000256" key="3">
    <source>
        <dbReference type="ARBA" id="ARBA00022093"/>
    </source>
</evidence>
<organism evidence="16">
    <name type="scientific">Ralstonia solanacearum</name>
    <name type="common">Pseudomonas solanacearum</name>
    <dbReference type="NCBI Taxonomy" id="305"/>
    <lineage>
        <taxon>Bacteria</taxon>
        <taxon>Pseudomonadati</taxon>
        <taxon>Pseudomonadota</taxon>
        <taxon>Betaproteobacteria</taxon>
        <taxon>Burkholderiales</taxon>
        <taxon>Burkholderiaceae</taxon>
        <taxon>Ralstonia</taxon>
        <taxon>Ralstonia solanacearum species complex</taxon>
    </lineage>
</organism>
<evidence type="ECO:0000313" key="19">
    <source>
        <dbReference type="EMBL" id="CUV38611.1"/>
    </source>
</evidence>
<reference evidence="21" key="3">
    <citation type="submission" date="2018-01" db="EMBL/GenBank/DDBJ databases">
        <title>Raltonia solanacearum P824 infects blueberry.</title>
        <authorList>
            <person name="Bocsanczy A.M."/>
            <person name="Norman D.J."/>
        </authorList>
    </citation>
    <scope>NUCLEOTIDE SEQUENCE [LARGE SCALE GENOMIC DNA]</scope>
    <source>
        <strain evidence="21">P824</strain>
    </source>
</reference>
<evidence type="ECO:0000256" key="5">
    <source>
        <dbReference type="ARBA" id="ARBA00022475"/>
    </source>
</evidence>
<reference evidence="16" key="1">
    <citation type="submission" date="2015-10" db="EMBL/GenBank/DDBJ databases">
        <authorList>
            <person name="Gilbert D.G."/>
        </authorList>
    </citation>
    <scope>NUCLEOTIDE SEQUENCE</scope>
    <source>
        <strain evidence="16">Phyl III-seqv23</strain>
    </source>
</reference>
<comment type="similarity">
    <text evidence="12">Belongs to the exbB/tolQ family.</text>
</comment>
<evidence type="ECO:0000256" key="2">
    <source>
        <dbReference type="ARBA" id="ARBA00011471"/>
    </source>
</evidence>
<gene>
    <name evidence="16" type="primary">exbB</name>
    <name evidence="16" type="ORF">PSS4_v1_190003</name>
    <name evidence="20" type="ORF">RD1301_v1_4080012</name>
    <name evidence="15" type="ORF">RSP824_07260</name>
    <name evidence="17" type="ORF">RUN1744_v1_620045</name>
    <name evidence="18" type="ORF">TD1301_v1_1250013</name>
    <name evidence="19" type="ORF">TF3108_v1_150016</name>
</gene>
<dbReference type="AlphaFoldDB" id="A0A0K1ZJH7"/>
<dbReference type="Pfam" id="PF01618">
    <property type="entry name" value="MotA_ExbB"/>
    <property type="match status" value="1"/>
</dbReference>
<evidence type="ECO:0000256" key="6">
    <source>
        <dbReference type="ARBA" id="ARBA00022519"/>
    </source>
</evidence>
<sequence>MQELGLSHLWTQGDIVARGTALLLLLMSLASWIVILTKAWDLIRLKSMAQGAEKRFWHSDDFDHAMHTLGSPKDNPFYALAQTGREAAQHHRASHPQLHDVMDISDWITRSLKSAIDESVGQMQSGLAVLASVGSTAPFVGLFGTVWGIYHALIGIGAVGVPTIDKVAGPVGESLIMTAFGLAVAIPAVLGYNALTRGNKSVIAKLNRFAHDLHAYFVTGARLRPGNARQDDASVRLASVKPQ</sequence>
<evidence type="ECO:0000313" key="15">
    <source>
        <dbReference type="EMBL" id="AYA46303.1"/>
    </source>
</evidence>
<dbReference type="EMBL" id="LN899823">
    <property type="protein sequence ID" value="CUV24353.1"/>
    <property type="molecule type" value="Genomic_DNA"/>
</dbReference>
<evidence type="ECO:0000256" key="8">
    <source>
        <dbReference type="ARBA" id="ARBA00022927"/>
    </source>
</evidence>
<dbReference type="EMBL" id="LN899822">
    <property type="protein sequence ID" value="CUV63863.1"/>
    <property type="molecule type" value="Genomic_DNA"/>
</dbReference>
<protein>
    <recommendedName>
        <fullName evidence="3">Biopolymer transport protein ExbB</fullName>
    </recommendedName>
</protein>
<keyword evidence="8 12" id="KW-0653">Protein transport</keyword>
<evidence type="ECO:0000256" key="10">
    <source>
        <dbReference type="ARBA" id="ARBA00023136"/>
    </source>
</evidence>